<evidence type="ECO:0000313" key="2">
    <source>
        <dbReference type="Proteomes" id="UP000276215"/>
    </source>
</evidence>
<dbReference type="EMBL" id="ML120471">
    <property type="protein sequence ID" value="RPA92512.1"/>
    <property type="molecule type" value="Genomic_DNA"/>
</dbReference>
<accession>A0A3N4J2D9</accession>
<protein>
    <recommendedName>
        <fullName evidence="3">DDE Tnp4 domain-containing protein</fullName>
    </recommendedName>
</protein>
<reference evidence="1 2" key="1">
    <citation type="journal article" date="2018" name="Nat. Ecol. Evol.">
        <title>Pezizomycetes genomes reveal the molecular basis of ectomycorrhizal truffle lifestyle.</title>
        <authorList>
            <person name="Murat C."/>
            <person name="Payen T."/>
            <person name="Noel B."/>
            <person name="Kuo A."/>
            <person name="Morin E."/>
            <person name="Chen J."/>
            <person name="Kohler A."/>
            <person name="Krizsan K."/>
            <person name="Balestrini R."/>
            <person name="Da Silva C."/>
            <person name="Montanini B."/>
            <person name="Hainaut M."/>
            <person name="Levati E."/>
            <person name="Barry K.W."/>
            <person name="Belfiori B."/>
            <person name="Cichocki N."/>
            <person name="Clum A."/>
            <person name="Dockter R.B."/>
            <person name="Fauchery L."/>
            <person name="Guy J."/>
            <person name="Iotti M."/>
            <person name="Le Tacon F."/>
            <person name="Lindquist E.A."/>
            <person name="Lipzen A."/>
            <person name="Malagnac F."/>
            <person name="Mello A."/>
            <person name="Molinier V."/>
            <person name="Miyauchi S."/>
            <person name="Poulain J."/>
            <person name="Riccioni C."/>
            <person name="Rubini A."/>
            <person name="Sitrit Y."/>
            <person name="Splivallo R."/>
            <person name="Traeger S."/>
            <person name="Wang M."/>
            <person name="Zifcakova L."/>
            <person name="Wipf D."/>
            <person name="Zambonelli A."/>
            <person name="Paolocci F."/>
            <person name="Nowrousian M."/>
            <person name="Ottonello S."/>
            <person name="Baldrian P."/>
            <person name="Spatafora J.W."/>
            <person name="Henrissat B."/>
            <person name="Nagy L.G."/>
            <person name="Aury J.M."/>
            <person name="Wincker P."/>
            <person name="Grigoriev I.V."/>
            <person name="Bonfante P."/>
            <person name="Martin F.M."/>
        </authorList>
    </citation>
    <scope>NUCLEOTIDE SEQUENCE [LARGE SCALE GENOMIC DNA]</scope>
    <source>
        <strain evidence="1 2">120613-1</strain>
    </source>
</reference>
<dbReference type="AlphaFoldDB" id="A0A3N4J2D9"/>
<keyword evidence="2" id="KW-1185">Reference proteome</keyword>
<dbReference type="OrthoDB" id="5289248at2759"/>
<organism evidence="1 2">
    <name type="scientific">Choiromyces venosus 120613-1</name>
    <dbReference type="NCBI Taxonomy" id="1336337"/>
    <lineage>
        <taxon>Eukaryota</taxon>
        <taxon>Fungi</taxon>
        <taxon>Dikarya</taxon>
        <taxon>Ascomycota</taxon>
        <taxon>Pezizomycotina</taxon>
        <taxon>Pezizomycetes</taxon>
        <taxon>Pezizales</taxon>
        <taxon>Tuberaceae</taxon>
        <taxon>Choiromyces</taxon>
    </lineage>
</organism>
<dbReference type="Proteomes" id="UP000276215">
    <property type="component" value="Unassembled WGS sequence"/>
</dbReference>
<evidence type="ECO:0000313" key="1">
    <source>
        <dbReference type="EMBL" id="RPA92512.1"/>
    </source>
</evidence>
<name>A0A3N4J2D9_9PEZI</name>
<proteinExistence type="predicted"/>
<sequence length="70" mass="7632">AVKSASRLPAISGFVDGTVRLFCHPGEDQGSFYSEYKKTHEFKFQNNVTPDSLLSSLVGLFPGPVGDWVV</sequence>
<gene>
    <name evidence="1" type="ORF">L873DRAFT_1709451</name>
</gene>
<feature type="non-terminal residue" evidence="1">
    <location>
        <position position="1"/>
    </location>
</feature>
<evidence type="ECO:0008006" key="3">
    <source>
        <dbReference type="Google" id="ProtNLM"/>
    </source>
</evidence>
<dbReference type="STRING" id="1336337.A0A3N4J2D9"/>